<evidence type="ECO:0000259" key="1">
    <source>
        <dbReference type="PROSITE" id="PS50112"/>
    </source>
</evidence>
<gene>
    <name evidence="2" type="ORF">METZ01_LOCUS104811</name>
</gene>
<reference evidence="2" key="1">
    <citation type="submission" date="2018-05" db="EMBL/GenBank/DDBJ databases">
        <authorList>
            <person name="Lanie J.A."/>
            <person name="Ng W.-L."/>
            <person name="Kazmierczak K.M."/>
            <person name="Andrzejewski T.M."/>
            <person name="Davidsen T.M."/>
            <person name="Wayne K.J."/>
            <person name="Tettelin H."/>
            <person name="Glass J.I."/>
            <person name="Rusch D."/>
            <person name="Podicherti R."/>
            <person name="Tsui H.-C.T."/>
            <person name="Winkler M.E."/>
        </authorList>
    </citation>
    <scope>NUCLEOTIDE SEQUENCE</scope>
</reference>
<name>A0A381WJ16_9ZZZZ</name>
<organism evidence="2">
    <name type="scientific">marine metagenome</name>
    <dbReference type="NCBI Taxonomy" id="408172"/>
    <lineage>
        <taxon>unclassified sequences</taxon>
        <taxon>metagenomes</taxon>
        <taxon>ecological metagenomes</taxon>
    </lineage>
</organism>
<proteinExistence type="predicted"/>
<dbReference type="SUPFAM" id="SSF55785">
    <property type="entry name" value="PYP-like sensor domain (PAS domain)"/>
    <property type="match status" value="1"/>
</dbReference>
<dbReference type="InterPro" id="IPR035965">
    <property type="entry name" value="PAS-like_dom_sf"/>
</dbReference>
<feature type="non-terminal residue" evidence="2">
    <location>
        <position position="83"/>
    </location>
</feature>
<feature type="non-terminal residue" evidence="2">
    <location>
        <position position="1"/>
    </location>
</feature>
<dbReference type="AlphaFoldDB" id="A0A381WJ16"/>
<dbReference type="EMBL" id="UINC01011828">
    <property type="protein sequence ID" value="SVA51957.1"/>
    <property type="molecule type" value="Genomic_DNA"/>
</dbReference>
<dbReference type="PROSITE" id="PS50112">
    <property type="entry name" value="PAS"/>
    <property type="match status" value="1"/>
</dbReference>
<accession>A0A381WJ16</accession>
<feature type="domain" description="PAS" evidence="1">
    <location>
        <begin position="15"/>
        <end position="83"/>
    </location>
</feature>
<protein>
    <recommendedName>
        <fullName evidence="1">PAS domain-containing protein</fullName>
    </recommendedName>
</protein>
<dbReference type="Gene3D" id="3.30.450.20">
    <property type="entry name" value="PAS domain"/>
    <property type="match status" value="1"/>
</dbReference>
<sequence length="83" mass="9075">VTDYPDKTGRDDRRAEPVLDRLVDAAPTAMAHLSVNGQGLRFNDRWTAVTGQATDEALDAGWESMVDPDGRQEFLADLAQSLS</sequence>
<evidence type="ECO:0000313" key="2">
    <source>
        <dbReference type="EMBL" id="SVA51957.1"/>
    </source>
</evidence>
<dbReference type="InterPro" id="IPR000014">
    <property type="entry name" value="PAS"/>
</dbReference>